<dbReference type="Proteomes" id="UP001176961">
    <property type="component" value="Unassembled WGS sequence"/>
</dbReference>
<comment type="caution">
    <text evidence="2">The sequence shown here is derived from an EMBL/GenBank/DDBJ whole genome shotgun (WGS) entry which is preliminary data.</text>
</comment>
<evidence type="ECO:0000313" key="3">
    <source>
        <dbReference type="Proteomes" id="UP001176961"/>
    </source>
</evidence>
<keyword evidence="3" id="KW-1185">Reference proteome</keyword>
<reference evidence="2" key="1">
    <citation type="submission" date="2023-07" db="EMBL/GenBank/DDBJ databases">
        <authorList>
            <consortium name="CYATHOMIX"/>
        </authorList>
    </citation>
    <scope>NUCLEOTIDE SEQUENCE</scope>
    <source>
        <strain evidence="2">N/A</strain>
    </source>
</reference>
<gene>
    <name evidence="2" type="ORF">CYNAS_LOCUS13556</name>
</gene>
<organism evidence="2 3">
    <name type="scientific">Cylicocyclus nassatus</name>
    <name type="common">Nematode worm</name>
    <dbReference type="NCBI Taxonomy" id="53992"/>
    <lineage>
        <taxon>Eukaryota</taxon>
        <taxon>Metazoa</taxon>
        <taxon>Ecdysozoa</taxon>
        <taxon>Nematoda</taxon>
        <taxon>Chromadorea</taxon>
        <taxon>Rhabditida</taxon>
        <taxon>Rhabditina</taxon>
        <taxon>Rhabditomorpha</taxon>
        <taxon>Strongyloidea</taxon>
        <taxon>Strongylidae</taxon>
        <taxon>Cylicocyclus</taxon>
    </lineage>
</organism>
<name>A0AA36H058_CYLNA</name>
<accession>A0AA36H058</accession>
<feature type="chain" id="PRO_5041317847" evidence="1">
    <location>
        <begin position="25"/>
        <end position="123"/>
    </location>
</feature>
<evidence type="ECO:0000313" key="2">
    <source>
        <dbReference type="EMBL" id="CAJ0601573.1"/>
    </source>
</evidence>
<dbReference type="EMBL" id="CATQJL010000305">
    <property type="protein sequence ID" value="CAJ0601573.1"/>
    <property type="molecule type" value="Genomic_DNA"/>
</dbReference>
<feature type="signal peptide" evidence="1">
    <location>
        <begin position="1"/>
        <end position="24"/>
    </location>
</feature>
<evidence type="ECO:0000256" key="1">
    <source>
        <dbReference type="SAM" id="SignalP"/>
    </source>
</evidence>
<protein>
    <submittedName>
        <fullName evidence="2">Uncharacterized protein</fullName>
    </submittedName>
</protein>
<proteinExistence type="predicted"/>
<dbReference type="AlphaFoldDB" id="A0AA36H058"/>
<sequence>MASLKFLFLTLLAFMFICSTSVQGLRHGMHHRPGRPGPHHRPRPGWIGCLPCCQRNEVVREEMTKSRLFDQCRNDALVCSQFLHDSNAAAESPSQQNLNFLCIRCSIKVVYRRVGNQLLETKS</sequence>
<keyword evidence="1" id="KW-0732">Signal</keyword>